<keyword evidence="3" id="KW-1185">Reference proteome</keyword>
<dbReference type="Pfam" id="PF14693">
    <property type="entry name" value="Ribosomal_TL5_C"/>
    <property type="match status" value="1"/>
</dbReference>
<gene>
    <name evidence="2" type="ORF">CKAN_00578400</name>
</gene>
<proteinExistence type="predicted"/>
<dbReference type="PANTHER" id="PTHR33284">
    <property type="entry name" value="RIBOSOMAL PROTEIN L25/GLN-TRNA SYNTHETASE, ANTI-CODON-BINDING DOMAIN-CONTAINING PROTEIN"/>
    <property type="match status" value="1"/>
</dbReference>
<evidence type="ECO:0000313" key="2">
    <source>
        <dbReference type="EMBL" id="RWR77303.1"/>
    </source>
</evidence>
<dbReference type="EMBL" id="QPKB01000002">
    <property type="protein sequence ID" value="RWR77303.1"/>
    <property type="molecule type" value="Genomic_DNA"/>
</dbReference>
<evidence type="ECO:0000313" key="3">
    <source>
        <dbReference type="Proteomes" id="UP000283530"/>
    </source>
</evidence>
<dbReference type="GO" id="GO:0008097">
    <property type="term" value="F:5S rRNA binding"/>
    <property type="evidence" value="ECO:0007669"/>
    <property type="project" value="TreeGrafter"/>
</dbReference>
<dbReference type="STRING" id="337451.A0A3S3M588"/>
<dbReference type="PANTHER" id="PTHR33284:SF2">
    <property type="entry name" value="RIBOSOMAL PROTEIN L25_GLN-TRNA SYNTHETASE, ANTI-CODON-BINDING DOMAIN-CONTAINING PROTEIN"/>
    <property type="match status" value="1"/>
</dbReference>
<dbReference type="AlphaFoldDB" id="A0A3S3M588"/>
<evidence type="ECO:0000259" key="1">
    <source>
        <dbReference type="Pfam" id="PF14693"/>
    </source>
</evidence>
<feature type="domain" description="Large ribosomal subunit protein bL25 beta" evidence="1">
    <location>
        <begin position="93"/>
        <end position="177"/>
    </location>
</feature>
<organism evidence="2 3">
    <name type="scientific">Cinnamomum micranthum f. kanehirae</name>
    <dbReference type="NCBI Taxonomy" id="337451"/>
    <lineage>
        <taxon>Eukaryota</taxon>
        <taxon>Viridiplantae</taxon>
        <taxon>Streptophyta</taxon>
        <taxon>Embryophyta</taxon>
        <taxon>Tracheophyta</taxon>
        <taxon>Spermatophyta</taxon>
        <taxon>Magnoliopsida</taxon>
        <taxon>Magnoliidae</taxon>
        <taxon>Laurales</taxon>
        <taxon>Lauraceae</taxon>
        <taxon>Cinnamomum</taxon>
    </lineage>
</organism>
<dbReference type="GO" id="GO:0006412">
    <property type="term" value="P:translation"/>
    <property type="evidence" value="ECO:0007669"/>
    <property type="project" value="InterPro"/>
</dbReference>
<accession>A0A3S3M588</accession>
<keyword evidence="2" id="KW-0687">Ribonucleoprotein</keyword>
<dbReference type="FunFam" id="2.170.120.20:FF:000006">
    <property type="entry name" value="Ribosomal protein L25/Gln-tRNA synthetase, anti-codon-binding domain-containing protein"/>
    <property type="match status" value="1"/>
</dbReference>
<dbReference type="InterPro" id="IPR020930">
    <property type="entry name" value="Ribosomal_uL5_bac-type"/>
</dbReference>
<dbReference type="Gene3D" id="2.170.120.20">
    <property type="entry name" value="Ribosomal protein L25, beta domain"/>
    <property type="match status" value="1"/>
</dbReference>
<dbReference type="SUPFAM" id="SSF50715">
    <property type="entry name" value="Ribosomal protein L25-like"/>
    <property type="match status" value="1"/>
</dbReference>
<sequence>MASVGWRVVVSGWDPLSEGGQKRRKETRRRTTDCISVLVRESIAIAYTQIRAGPSSSLLLDSGTVLPVKVHTNPETGQILNLVFVWADGDYELNVDVPLVFKGEDVCPGLKKGGYLNTIRTSLQYLCPVEHIPPKIEVDLSNLDIGDKVLMSDVVVLPSLKLLSKNENMPVCKIMTTRSEIKDPTETL</sequence>
<dbReference type="GO" id="GO:0022625">
    <property type="term" value="C:cytosolic large ribosomal subunit"/>
    <property type="evidence" value="ECO:0007669"/>
    <property type="project" value="TreeGrafter"/>
</dbReference>
<keyword evidence="2" id="KW-0689">Ribosomal protein</keyword>
<dbReference type="Proteomes" id="UP000283530">
    <property type="component" value="Unassembled WGS sequence"/>
</dbReference>
<dbReference type="OrthoDB" id="193674at2759"/>
<dbReference type="InterPro" id="IPR020057">
    <property type="entry name" value="Ribosomal_bL25_b-dom"/>
</dbReference>
<dbReference type="GO" id="GO:0003735">
    <property type="term" value="F:structural constituent of ribosome"/>
    <property type="evidence" value="ECO:0007669"/>
    <property type="project" value="InterPro"/>
</dbReference>
<reference evidence="2 3" key="1">
    <citation type="journal article" date="2019" name="Nat. Plants">
        <title>Stout camphor tree genome fills gaps in understanding of flowering plant genome evolution.</title>
        <authorList>
            <person name="Chaw S.M."/>
            <person name="Liu Y.C."/>
            <person name="Wu Y.W."/>
            <person name="Wang H.Y."/>
            <person name="Lin C.I."/>
            <person name="Wu C.S."/>
            <person name="Ke H.M."/>
            <person name="Chang L.Y."/>
            <person name="Hsu C.Y."/>
            <person name="Yang H.T."/>
            <person name="Sudianto E."/>
            <person name="Hsu M.H."/>
            <person name="Wu K.P."/>
            <person name="Wang L.N."/>
            <person name="Leebens-Mack J.H."/>
            <person name="Tsai I.J."/>
        </authorList>
    </citation>
    <scope>NUCLEOTIDE SEQUENCE [LARGE SCALE GENOMIC DNA]</scope>
    <source>
        <strain evidence="3">cv. Chaw 1501</strain>
        <tissue evidence="2">Young leaves</tissue>
    </source>
</reference>
<comment type="caution">
    <text evidence="2">The sequence shown here is derived from an EMBL/GenBank/DDBJ whole genome shotgun (WGS) entry which is preliminary data.</text>
</comment>
<dbReference type="InterPro" id="IPR011035">
    <property type="entry name" value="Ribosomal_bL25/Gln-tRNA_synth"/>
</dbReference>
<protein>
    <submittedName>
        <fullName evidence="2">50S ribosomal protein L25-like protein</fullName>
    </submittedName>
</protein>
<dbReference type="InterPro" id="IPR037121">
    <property type="entry name" value="Ribosomal_bL25_C"/>
</dbReference>
<name>A0A3S3M588_9MAGN</name>